<dbReference type="InterPro" id="IPR029060">
    <property type="entry name" value="PIN-like_dom_sf"/>
</dbReference>
<dbReference type="Gene3D" id="3.40.50.1010">
    <property type="entry name" value="5'-nuclease"/>
    <property type="match status" value="1"/>
</dbReference>
<evidence type="ECO:0000313" key="2">
    <source>
        <dbReference type="Proteomes" id="UP000249538"/>
    </source>
</evidence>
<dbReference type="Proteomes" id="UP000249538">
    <property type="component" value="Unassembled WGS sequence"/>
</dbReference>
<accession>A0A2W7SFN0</accession>
<dbReference type="AlphaFoldDB" id="A0A2W7SFN0"/>
<name>A0A2W7SFN0_9RHOB</name>
<sequence length="57" mass="6127">MPFDSEDARIWGRLSAEIDHPVADLMIAASALSHAATVATGNTARFMPTGVRLENPF</sequence>
<organism evidence="1 2">
    <name type="scientific">Cereibacter changlensis</name>
    <dbReference type="NCBI Taxonomy" id="402884"/>
    <lineage>
        <taxon>Bacteria</taxon>
        <taxon>Pseudomonadati</taxon>
        <taxon>Pseudomonadota</taxon>
        <taxon>Alphaproteobacteria</taxon>
        <taxon>Rhodobacterales</taxon>
        <taxon>Paracoccaceae</taxon>
        <taxon>Cereibacter</taxon>
    </lineage>
</organism>
<gene>
    <name evidence="1" type="ORF">LX76_03849</name>
</gene>
<dbReference type="SUPFAM" id="SSF88723">
    <property type="entry name" value="PIN domain-like"/>
    <property type="match status" value="1"/>
</dbReference>
<comment type="caution">
    <text evidence="1">The sequence shown here is derived from an EMBL/GenBank/DDBJ whole genome shotgun (WGS) entry which is preliminary data.</text>
</comment>
<evidence type="ECO:0000313" key="1">
    <source>
        <dbReference type="EMBL" id="PZX49522.1"/>
    </source>
</evidence>
<proteinExistence type="predicted"/>
<dbReference type="EMBL" id="QKZS01000015">
    <property type="protein sequence ID" value="PZX49522.1"/>
    <property type="molecule type" value="Genomic_DNA"/>
</dbReference>
<reference evidence="1 2" key="1">
    <citation type="submission" date="2018-06" db="EMBL/GenBank/DDBJ databases">
        <title>Genomic Encyclopedia of Archaeal and Bacterial Type Strains, Phase II (KMG-II): from individual species to whole genera.</title>
        <authorList>
            <person name="Goeker M."/>
        </authorList>
    </citation>
    <scope>NUCLEOTIDE SEQUENCE [LARGE SCALE GENOMIC DNA]</scope>
    <source>
        <strain evidence="1 2">DSM 18774</strain>
    </source>
</reference>
<evidence type="ECO:0008006" key="3">
    <source>
        <dbReference type="Google" id="ProtNLM"/>
    </source>
</evidence>
<protein>
    <recommendedName>
        <fullName evidence="3">Type II toxin-antitoxin system VapC family toxin</fullName>
    </recommendedName>
</protein>